<evidence type="ECO:0000256" key="3">
    <source>
        <dbReference type="SAM" id="Phobius"/>
    </source>
</evidence>
<keyword evidence="3" id="KW-0472">Membrane</keyword>
<feature type="region of interest" description="Disordered" evidence="2">
    <location>
        <begin position="59"/>
        <end position="97"/>
    </location>
</feature>
<dbReference type="SUPFAM" id="SSF63817">
    <property type="entry name" value="Sortase"/>
    <property type="match status" value="1"/>
</dbReference>
<organism evidence="4 5">
    <name type="scientific">Streptomyces cyaneochromogenes</name>
    <dbReference type="NCBI Taxonomy" id="2496836"/>
    <lineage>
        <taxon>Bacteria</taxon>
        <taxon>Bacillati</taxon>
        <taxon>Actinomycetota</taxon>
        <taxon>Actinomycetes</taxon>
        <taxon>Kitasatosporales</taxon>
        <taxon>Streptomycetaceae</taxon>
        <taxon>Streptomyces</taxon>
    </lineage>
</organism>
<dbReference type="Pfam" id="PF04203">
    <property type="entry name" value="Sortase"/>
    <property type="match status" value="1"/>
</dbReference>
<dbReference type="RefSeq" id="WP_126397141.1">
    <property type="nucleotide sequence ID" value="NZ_CP034539.1"/>
</dbReference>
<reference evidence="4 5" key="1">
    <citation type="journal article" date="2019" name="Int. J. Syst. Evol. Microbiol.">
        <title>Streptomyces cyaneochromogenes sp. nov., a blue pigment-producing actinomycete from manganese-contaminated soil.</title>
        <authorList>
            <person name="Tang X."/>
            <person name="Zhao J."/>
            <person name="Li K."/>
            <person name="Chen Z."/>
            <person name="Sun Y."/>
            <person name="Gao J."/>
        </authorList>
    </citation>
    <scope>NUCLEOTIDE SEQUENCE [LARGE SCALE GENOMIC DNA]</scope>
    <source>
        <strain evidence="4 5">MK-45</strain>
    </source>
</reference>
<protein>
    <submittedName>
        <fullName evidence="4">Class F sortase</fullName>
    </submittedName>
</protein>
<evidence type="ECO:0000256" key="2">
    <source>
        <dbReference type="SAM" id="MobiDB-lite"/>
    </source>
</evidence>
<dbReference type="AlphaFoldDB" id="A0A3Q9EZP1"/>
<feature type="compositionally biased region" description="Pro residues" evidence="2">
    <location>
        <begin position="7"/>
        <end position="17"/>
    </location>
</feature>
<evidence type="ECO:0000256" key="1">
    <source>
        <dbReference type="ARBA" id="ARBA00022801"/>
    </source>
</evidence>
<dbReference type="NCBIfam" id="NF033748">
    <property type="entry name" value="class_F_sortase"/>
    <property type="match status" value="1"/>
</dbReference>
<evidence type="ECO:0000313" key="4">
    <source>
        <dbReference type="EMBL" id="AZQ39142.1"/>
    </source>
</evidence>
<dbReference type="InterPro" id="IPR005754">
    <property type="entry name" value="Sortase"/>
</dbReference>
<dbReference type="Gene3D" id="2.40.260.10">
    <property type="entry name" value="Sortase"/>
    <property type="match status" value="1"/>
</dbReference>
<keyword evidence="5" id="KW-1185">Reference proteome</keyword>
<dbReference type="KEGG" id="scya:EJ357_41635"/>
<keyword evidence="3" id="KW-0812">Transmembrane</keyword>
<dbReference type="GO" id="GO:0016787">
    <property type="term" value="F:hydrolase activity"/>
    <property type="evidence" value="ECO:0007669"/>
    <property type="project" value="UniProtKB-KW"/>
</dbReference>
<dbReference type="InterPro" id="IPR042001">
    <property type="entry name" value="Sortase_F"/>
</dbReference>
<keyword evidence="3" id="KW-1133">Transmembrane helix</keyword>
<gene>
    <name evidence="4" type="ORF">EJ357_41635</name>
</gene>
<proteinExistence type="predicted"/>
<evidence type="ECO:0000313" key="5">
    <source>
        <dbReference type="Proteomes" id="UP000280298"/>
    </source>
</evidence>
<dbReference type="Proteomes" id="UP000280298">
    <property type="component" value="Chromosome"/>
</dbReference>
<keyword evidence="1" id="KW-0378">Hydrolase</keyword>
<feature type="transmembrane region" description="Helical" evidence="3">
    <location>
        <begin position="38"/>
        <end position="58"/>
    </location>
</feature>
<dbReference type="InterPro" id="IPR023365">
    <property type="entry name" value="Sortase_dom-sf"/>
</dbReference>
<sequence length="245" mass="25876">MADDGRPPSPEAAPAPPHTAFVCSGTPAEPSRRIRRTAVTFFWSAVAAMVLLVIMPGGPHEESEARRTPHAPQAVESSAPQGKPSARTHGAAGKHLPRSRPVRLLIPKISVDAPFIDLAIGSSGQLEAPPANNTNLVGWHAGGASPGEAGTSIIAGHVDTATSAAVFVSLSELKKGDRFQVLRADGRKASFVIDSVETFDKDSFPSKRVYGDTPRAQVRLITCAGDYDRSVRDYTANLVVFAHLA</sequence>
<feature type="region of interest" description="Disordered" evidence="2">
    <location>
        <begin position="1"/>
        <end position="29"/>
    </location>
</feature>
<name>A0A3Q9EZP1_9ACTN</name>
<dbReference type="EMBL" id="CP034539">
    <property type="protein sequence ID" value="AZQ39142.1"/>
    <property type="molecule type" value="Genomic_DNA"/>
</dbReference>
<dbReference type="OrthoDB" id="525039at2"/>
<dbReference type="CDD" id="cd05829">
    <property type="entry name" value="Sortase_F"/>
    <property type="match status" value="1"/>
</dbReference>
<accession>A0A3Q9EZP1</accession>